<evidence type="ECO:0000313" key="1">
    <source>
        <dbReference type="EMBL" id="KAK3274037.1"/>
    </source>
</evidence>
<accession>A0AAE0L6U0</accession>
<dbReference type="AlphaFoldDB" id="A0AAE0L6U0"/>
<evidence type="ECO:0000313" key="2">
    <source>
        <dbReference type="Proteomes" id="UP001190700"/>
    </source>
</evidence>
<protein>
    <submittedName>
        <fullName evidence="1">Uncharacterized protein</fullName>
    </submittedName>
</protein>
<dbReference type="EMBL" id="LGRX02007989">
    <property type="protein sequence ID" value="KAK3274037.1"/>
    <property type="molecule type" value="Genomic_DNA"/>
</dbReference>
<name>A0AAE0L6U0_9CHLO</name>
<comment type="caution">
    <text evidence="1">The sequence shown here is derived from an EMBL/GenBank/DDBJ whole genome shotgun (WGS) entry which is preliminary data.</text>
</comment>
<gene>
    <name evidence="1" type="ORF">CYMTET_17759</name>
</gene>
<organism evidence="1 2">
    <name type="scientific">Cymbomonas tetramitiformis</name>
    <dbReference type="NCBI Taxonomy" id="36881"/>
    <lineage>
        <taxon>Eukaryota</taxon>
        <taxon>Viridiplantae</taxon>
        <taxon>Chlorophyta</taxon>
        <taxon>Pyramimonadophyceae</taxon>
        <taxon>Pyramimonadales</taxon>
        <taxon>Pyramimonadaceae</taxon>
        <taxon>Cymbomonas</taxon>
    </lineage>
</organism>
<reference evidence="1 2" key="1">
    <citation type="journal article" date="2015" name="Genome Biol. Evol.">
        <title>Comparative Genomics of a Bacterivorous Green Alga Reveals Evolutionary Causalities and Consequences of Phago-Mixotrophic Mode of Nutrition.</title>
        <authorList>
            <person name="Burns J.A."/>
            <person name="Paasch A."/>
            <person name="Narechania A."/>
            <person name="Kim E."/>
        </authorList>
    </citation>
    <scope>NUCLEOTIDE SEQUENCE [LARGE SCALE GENOMIC DNA]</scope>
    <source>
        <strain evidence="1 2">PLY_AMNH</strain>
    </source>
</reference>
<sequence>MVMLQERSGEVRWEQGFRNEELVYEMRMEEEAGLIPHVTIRRCSTHEEAQGVVHALRNEIHVLKKNRIIADGIIDVQPQKIQAFVSENGVMGEDAFWTAGRSTSMNASSN</sequence>
<dbReference type="Proteomes" id="UP001190700">
    <property type="component" value="Unassembled WGS sequence"/>
</dbReference>
<proteinExistence type="predicted"/>
<keyword evidence="2" id="KW-1185">Reference proteome</keyword>